<sequence>MNALTVIIESETAHVSRRRFLATAALVFIASVIATYAMHRSMSSMGELPMPGGWTLSPAFTPMCGRTWLRAALAFIGMWIAMMTAMMLPSFAPLLWRHRAGTRASCSMAAGYAFVWTMIGVVAFAFGALFTEIVMRAPAIARCIPFASGAVVLLAGALQCSTWHARRLACCSKTSHRDNMRDAWLDGVHHGTHCVACCASLTATLFVFGAMDLRVMTLVALAITAERSMPSFKRIPQVIGITMLLLVPMAIVR</sequence>
<feature type="transmembrane region" description="Helical" evidence="1">
    <location>
        <begin position="109"/>
        <end position="133"/>
    </location>
</feature>
<dbReference type="RefSeq" id="WP_159462636.1">
    <property type="nucleotide sequence ID" value="NZ_FCOJ02000059.1"/>
</dbReference>
<keyword evidence="3" id="KW-1185">Reference proteome</keyword>
<feature type="transmembrane region" description="Helical" evidence="1">
    <location>
        <begin position="194"/>
        <end position="223"/>
    </location>
</feature>
<evidence type="ECO:0000313" key="3">
    <source>
        <dbReference type="Proteomes" id="UP000054596"/>
    </source>
</evidence>
<organism evidence="2 3">
    <name type="scientific">Caballeronia glebae</name>
    <dbReference type="NCBI Taxonomy" id="1777143"/>
    <lineage>
        <taxon>Bacteria</taxon>
        <taxon>Pseudomonadati</taxon>
        <taxon>Pseudomonadota</taxon>
        <taxon>Betaproteobacteria</taxon>
        <taxon>Burkholderiales</taxon>
        <taxon>Burkholderiaceae</taxon>
        <taxon>Caballeronia</taxon>
    </lineage>
</organism>
<dbReference type="InterPro" id="IPR018688">
    <property type="entry name" value="PpoB2-like"/>
</dbReference>
<protein>
    <submittedName>
        <fullName evidence="2">Membrane protein</fullName>
    </submittedName>
</protein>
<dbReference type="EMBL" id="FCOJ02000059">
    <property type="protein sequence ID" value="SAK86478.1"/>
    <property type="molecule type" value="Genomic_DNA"/>
</dbReference>
<dbReference type="STRING" id="1777143.AWB82_05891"/>
<comment type="caution">
    <text evidence="2">The sequence shown here is derived from an EMBL/GenBank/DDBJ whole genome shotgun (WGS) entry which is preliminary data.</text>
</comment>
<proteinExistence type="predicted"/>
<gene>
    <name evidence="2" type="ORF">AWB82_05891</name>
</gene>
<feature type="transmembrane region" description="Helical" evidence="1">
    <location>
        <begin position="235"/>
        <end position="252"/>
    </location>
</feature>
<reference evidence="2" key="1">
    <citation type="submission" date="2016-01" db="EMBL/GenBank/DDBJ databases">
        <authorList>
            <person name="Peeters C."/>
        </authorList>
    </citation>
    <scope>NUCLEOTIDE SEQUENCE [LARGE SCALE GENOMIC DNA]</scope>
    <source>
        <strain evidence="2">LMG 29325</strain>
    </source>
</reference>
<dbReference type="OrthoDB" id="980055at2"/>
<feature type="transmembrane region" description="Helical" evidence="1">
    <location>
        <begin position="68"/>
        <end position="88"/>
    </location>
</feature>
<keyword evidence="1" id="KW-1133">Transmembrane helix</keyword>
<keyword evidence="1" id="KW-0472">Membrane</keyword>
<dbReference type="AlphaFoldDB" id="A0A158CVX1"/>
<feature type="transmembrane region" description="Helical" evidence="1">
    <location>
        <begin position="20"/>
        <end position="39"/>
    </location>
</feature>
<dbReference type="Proteomes" id="UP000054596">
    <property type="component" value="Unassembled WGS sequence"/>
</dbReference>
<evidence type="ECO:0000313" key="2">
    <source>
        <dbReference type="EMBL" id="SAK86478.1"/>
    </source>
</evidence>
<keyword evidence="1" id="KW-0812">Transmembrane</keyword>
<evidence type="ECO:0000256" key="1">
    <source>
        <dbReference type="SAM" id="Phobius"/>
    </source>
</evidence>
<name>A0A158CVX1_9BURK</name>
<dbReference type="Pfam" id="PF09948">
    <property type="entry name" value="PpoB2"/>
    <property type="match status" value="1"/>
</dbReference>
<feature type="transmembrane region" description="Helical" evidence="1">
    <location>
        <begin position="139"/>
        <end position="158"/>
    </location>
</feature>
<accession>A0A158CVX1</accession>